<dbReference type="RefSeq" id="WP_380254488.1">
    <property type="nucleotide sequence ID" value="NZ_JBHUII010000013.1"/>
</dbReference>
<evidence type="ECO:0000256" key="1">
    <source>
        <dbReference type="SAM" id="Coils"/>
    </source>
</evidence>
<proteinExistence type="predicted"/>
<organism evidence="2 3">
    <name type="scientific">Kiloniella antarctica</name>
    <dbReference type="NCBI Taxonomy" id="1550907"/>
    <lineage>
        <taxon>Bacteria</taxon>
        <taxon>Pseudomonadati</taxon>
        <taxon>Pseudomonadota</taxon>
        <taxon>Alphaproteobacteria</taxon>
        <taxon>Rhodospirillales</taxon>
        <taxon>Kiloniellaceae</taxon>
        <taxon>Kiloniella</taxon>
    </lineage>
</organism>
<accession>A0ABW5BNA8</accession>
<evidence type="ECO:0000313" key="3">
    <source>
        <dbReference type="Proteomes" id="UP001597294"/>
    </source>
</evidence>
<keyword evidence="1" id="KW-0175">Coiled coil</keyword>
<comment type="caution">
    <text evidence="2">The sequence shown here is derived from an EMBL/GenBank/DDBJ whole genome shotgun (WGS) entry which is preliminary data.</text>
</comment>
<protein>
    <submittedName>
        <fullName evidence="2">Uncharacterized protein</fullName>
    </submittedName>
</protein>
<feature type="coiled-coil region" evidence="1">
    <location>
        <begin position="1"/>
        <end position="42"/>
    </location>
</feature>
<reference evidence="3" key="1">
    <citation type="journal article" date="2019" name="Int. J. Syst. Evol. Microbiol.">
        <title>The Global Catalogue of Microorganisms (GCM) 10K type strain sequencing project: providing services to taxonomists for standard genome sequencing and annotation.</title>
        <authorList>
            <consortium name="The Broad Institute Genomics Platform"/>
            <consortium name="The Broad Institute Genome Sequencing Center for Infectious Disease"/>
            <person name="Wu L."/>
            <person name="Ma J."/>
        </authorList>
    </citation>
    <scope>NUCLEOTIDE SEQUENCE [LARGE SCALE GENOMIC DNA]</scope>
    <source>
        <strain evidence="3">CGMCC 4.7192</strain>
    </source>
</reference>
<sequence>MANFETAIQKTQAEVENAQAKINELTNRMETAQSKMKQGADVSIDIENATLDDVHNHSDSMNANIADLIMGLDDVTAGFSKDFDAMREKTAWESIIGFLSSAKADSMREERIRGASIDDKLQDLIGKSDVIVSLLQGQLTVLETHKVRVEKNLSETLNERETTVGELEDLKARILAMDPEIITLEGKISVEQDAAARTKLESQLAELNGTYNEMVQEEQVKLAKSQTLERYIEKGKTWVDSLQNQAATQMVLINKLQTDTKQRVVLYDALTKSLKTAQQQDVAHRINEIGVATDQEAQTAMAAIGSATNQRMAEMMEKHEDHIVFARKVLEEKAKSDERFARRFAGIVEKHDKNLYGQN</sequence>
<name>A0ABW5BNA8_9PROT</name>
<dbReference type="EMBL" id="JBHUII010000013">
    <property type="protein sequence ID" value="MFD2207638.1"/>
    <property type="molecule type" value="Genomic_DNA"/>
</dbReference>
<gene>
    <name evidence="2" type="ORF">ACFSKO_18625</name>
</gene>
<dbReference type="Proteomes" id="UP001597294">
    <property type="component" value="Unassembled WGS sequence"/>
</dbReference>
<keyword evidence="3" id="KW-1185">Reference proteome</keyword>
<evidence type="ECO:0000313" key="2">
    <source>
        <dbReference type="EMBL" id="MFD2207638.1"/>
    </source>
</evidence>